<dbReference type="PANTHER" id="PTHR30373:SF2">
    <property type="entry name" value="UPF0603 PROTEIN YGCG"/>
    <property type="match status" value="1"/>
</dbReference>
<name>A0A830HAQ2_9CHLO</name>
<dbReference type="InterPro" id="IPR007621">
    <property type="entry name" value="TPM_dom"/>
</dbReference>
<evidence type="ECO:0000313" key="4">
    <source>
        <dbReference type="Proteomes" id="UP000660262"/>
    </source>
</evidence>
<keyword evidence="4" id="KW-1185">Reference proteome</keyword>
<dbReference type="EMBL" id="BNJQ01000006">
    <property type="protein sequence ID" value="GHP03818.1"/>
    <property type="molecule type" value="Genomic_DNA"/>
</dbReference>
<dbReference type="PANTHER" id="PTHR30373">
    <property type="entry name" value="UPF0603 PROTEIN YGCG"/>
    <property type="match status" value="1"/>
</dbReference>
<comment type="caution">
    <text evidence="3">The sequence shown here is derived from an EMBL/GenBank/DDBJ whole genome shotgun (WGS) entry which is preliminary data.</text>
</comment>
<evidence type="ECO:0000259" key="2">
    <source>
        <dbReference type="Pfam" id="PF04536"/>
    </source>
</evidence>
<feature type="compositionally biased region" description="Polar residues" evidence="1">
    <location>
        <begin position="1"/>
        <end position="26"/>
    </location>
</feature>
<protein>
    <recommendedName>
        <fullName evidence="2">TPM domain-containing protein</fullName>
    </recommendedName>
</protein>
<evidence type="ECO:0000256" key="1">
    <source>
        <dbReference type="SAM" id="MobiDB-lite"/>
    </source>
</evidence>
<dbReference type="Pfam" id="PF04536">
    <property type="entry name" value="TPM_phosphatase"/>
    <property type="match status" value="1"/>
</dbReference>
<sequence>MLATSSNTRGITPVSTRTRTYKSPVQRQGARSARLLDTRCTYEQASKGQKDSCVRDGNSQHAGSSALKQAACSLMAAAAMTTSVAMPVHATELDILGASPPAAGSTCIIDDGKLFSKSGVGAVQGLCGKLEKKTGYHLDVVTIRKLALVNDPFDFADKVIERWYPTAEEGDKHGVLLVVGKTKDAALVGGPGFMGKVGNELLSDILQTNVAVYAKEEKWNALVETTYRRLSDALQGAPDKGGPAVKQKCPQRQAFC</sequence>
<evidence type="ECO:0000313" key="3">
    <source>
        <dbReference type="EMBL" id="GHP03818.1"/>
    </source>
</evidence>
<reference evidence="3" key="1">
    <citation type="submission" date="2020-10" db="EMBL/GenBank/DDBJ databases">
        <title>Unveiling of a novel bifunctional photoreceptor, Dualchrome1, isolated from a cosmopolitan green alga.</title>
        <authorList>
            <person name="Suzuki S."/>
            <person name="Kawachi M."/>
        </authorList>
    </citation>
    <scope>NUCLEOTIDE SEQUENCE</scope>
    <source>
        <strain evidence="3">NIES 2893</strain>
    </source>
</reference>
<gene>
    <name evidence="3" type="ORF">PPROV_000257200</name>
</gene>
<dbReference type="Gene3D" id="3.10.310.50">
    <property type="match status" value="1"/>
</dbReference>
<dbReference type="OrthoDB" id="5645at2759"/>
<organism evidence="3 4">
    <name type="scientific">Pycnococcus provasolii</name>
    <dbReference type="NCBI Taxonomy" id="41880"/>
    <lineage>
        <taxon>Eukaryota</taxon>
        <taxon>Viridiplantae</taxon>
        <taxon>Chlorophyta</taxon>
        <taxon>Pseudoscourfieldiophyceae</taxon>
        <taxon>Pseudoscourfieldiales</taxon>
        <taxon>Pycnococcaceae</taxon>
        <taxon>Pycnococcus</taxon>
    </lineage>
</organism>
<dbReference type="AlphaFoldDB" id="A0A830HAQ2"/>
<feature type="region of interest" description="Disordered" evidence="1">
    <location>
        <begin position="1"/>
        <end position="32"/>
    </location>
</feature>
<proteinExistence type="predicted"/>
<dbReference type="Proteomes" id="UP000660262">
    <property type="component" value="Unassembled WGS sequence"/>
</dbReference>
<feature type="domain" description="TPM" evidence="2">
    <location>
        <begin position="109"/>
        <end position="231"/>
    </location>
</feature>
<accession>A0A830HAQ2</accession>